<dbReference type="AlphaFoldDB" id="A0A1Q9JIN4"/>
<keyword evidence="3" id="KW-1185">Reference proteome</keyword>
<organism evidence="2 3">
    <name type="scientific">Hornefia porci</name>
    <dbReference type="NCBI Taxonomy" id="2652292"/>
    <lineage>
        <taxon>Bacteria</taxon>
        <taxon>Bacillati</taxon>
        <taxon>Bacillota</taxon>
        <taxon>Clostridia</taxon>
        <taxon>Peptostreptococcales</taxon>
        <taxon>Anaerovoracaceae</taxon>
        <taxon>Hornefia</taxon>
    </lineage>
</organism>
<comment type="caution">
    <text evidence="2">The sequence shown here is derived from an EMBL/GenBank/DDBJ whole genome shotgun (WGS) entry which is preliminary data.</text>
</comment>
<dbReference type="RefSeq" id="WP_075713162.1">
    <property type="nucleotide sequence ID" value="NZ_MJIE01000001.1"/>
</dbReference>
<dbReference type="EMBL" id="MJIE01000001">
    <property type="protein sequence ID" value="OLR55987.1"/>
    <property type="molecule type" value="Genomic_DNA"/>
</dbReference>
<proteinExistence type="predicted"/>
<keyword evidence="1" id="KW-0472">Membrane</keyword>
<reference evidence="2 3" key="1">
    <citation type="journal article" date="2016" name="Appl. Environ. Microbiol.">
        <title>Function and Phylogeny of Bacterial Butyryl Coenzyme A:Acetate Transferases and Their Diversity in the Proximal Colon of Swine.</title>
        <authorList>
            <person name="Trachsel J."/>
            <person name="Bayles D.O."/>
            <person name="Looft T."/>
            <person name="Levine U.Y."/>
            <person name="Allen H.K."/>
        </authorList>
    </citation>
    <scope>NUCLEOTIDE SEQUENCE [LARGE SCALE GENOMIC DNA]</scope>
    <source>
        <strain evidence="2 3">68-3-10</strain>
    </source>
</reference>
<evidence type="ECO:0000313" key="3">
    <source>
        <dbReference type="Proteomes" id="UP000187404"/>
    </source>
</evidence>
<feature type="transmembrane region" description="Helical" evidence="1">
    <location>
        <begin position="89"/>
        <end position="107"/>
    </location>
</feature>
<evidence type="ECO:0000313" key="2">
    <source>
        <dbReference type="EMBL" id="OLR55987.1"/>
    </source>
</evidence>
<dbReference type="STRING" id="1261640.BHK98_07895"/>
<gene>
    <name evidence="2" type="ORF">BHK98_07895</name>
</gene>
<accession>A0A1Q9JIN4</accession>
<dbReference type="Proteomes" id="UP000187404">
    <property type="component" value="Unassembled WGS sequence"/>
</dbReference>
<dbReference type="InterPro" id="IPR046123">
    <property type="entry name" value="DUF6120"/>
</dbReference>
<keyword evidence="1" id="KW-1133">Transmembrane helix</keyword>
<dbReference type="Pfam" id="PF19615">
    <property type="entry name" value="DUF6120"/>
    <property type="match status" value="1"/>
</dbReference>
<protein>
    <submittedName>
        <fullName evidence="2">Uncharacterized protein</fullName>
    </submittedName>
</protein>
<evidence type="ECO:0000256" key="1">
    <source>
        <dbReference type="SAM" id="Phobius"/>
    </source>
</evidence>
<dbReference type="OrthoDB" id="2047423at2"/>
<sequence>MNGKLSRELSSYFRQIRLLMPVFTRREKQFLRMFRERVLAFAEENESCDLPAVIRRFGTPRDVVSDYLDAMDTSDLFHHLSAWRMIRRVIIIIMLLVILTVEIQWGMVEVSRYICNHHPRIVTTLTGGR</sequence>
<name>A0A1Q9JIN4_9FIRM</name>
<keyword evidence="1" id="KW-0812">Transmembrane</keyword>